<name>A0AAN4ZAD0_9BILA</name>
<dbReference type="GO" id="GO:0016020">
    <property type="term" value="C:membrane"/>
    <property type="evidence" value="ECO:0007669"/>
    <property type="project" value="UniProtKB-SubCell"/>
</dbReference>
<keyword evidence="7" id="KW-0807">Transducer</keyword>
<feature type="transmembrane region" description="Helical" evidence="9">
    <location>
        <begin position="45"/>
        <end position="70"/>
    </location>
</feature>
<proteinExistence type="predicted"/>
<dbReference type="EMBL" id="BTRK01000002">
    <property type="protein sequence ID" value="GMR36294.1"/>
    <property type="molecule type" value="Genomic_DNA"/>
</dbReference>
<keyword evidence="3 9" id="KW-1133">Transmembrane helix</keyword>
<feature type="transmembrane region" description="Helical" evidence="9">
    <location>
        <begin position="288"/>
        <end position="312"/>
    </location>
</feature>
<evidence type="ECO:0000256" key="9">
    <source>
        <dbReference type="SAM" id="Phobius"/>
    </source>
</evidence>
<evidence type="ECO:0000313" key="11">
    <source>
        <dbReference type="EMBL" id="GMR36294.1"/>
    </source>
</evidence>
<feature type="non-terminal residue" evidence="11">
    <location>
        <position position="1"/>
    </location>
</feature>
<evidence type="ECO:0000256" key="6">
    <source>
        <dbReference type="ARBA" id="ARBA00023170"/>
    </source>
</evidence>
<feature type="transmembrane region" description="Helical" evidence="9">
    <location>
        <begin position="12"/>
        <end position="33"/>
    </location>
</feature>
<comment type="caution">
    <text evidence="11">The sequence shown here is derived from an EMBL/GenBank/DDBJ whole genome shotgun (WGS) entry which is preliminary data.</text>
</comment>
<gene>
    <name evidence="11" type="ORF">PMAYCL1PPCAC_06489</name>
</gene>
<keyword evidence="5 9" id="KW-0472">Membrane</keyword>
<reference evidence="12" key="1">
    <citation type="submission" date="2022-10" db="EMBL/GenBank/DDBJ databases">
        <title>Genome assembly of Pristionchus species.</title>
        <authorList>
            <person name="Yoshida K."/>
            <person name="Sommer R.J."/>
        </authorList>
    </citation>
    <scope>NUCLEOTIDE SEQUENCE [LARGE SCALE GENOMIC DNA]</scope>
    <source>
        <strain evidence="12">RS5460</strain>
    </source>
</reference>
<dbReference type="InterPro" id="IPR017452">
    <property type="entry name" value="GPCR_Rhodpsn_7TM"/>
</dbReference>
<dbReference type="PANTHER" id="PTHR24240">
    <property type="entry name" value="OPSIN"/>
    <property type="match status" value="1"/>
</dbReference>
<keyword evidence="12" id="KW-1185">Reference proteome</keyword>
<evidence type="ECO:0000256" key="2">
    <source>
        <dbReference type="ARBA" id="ARBA00022692"/>
    </source>
</evidence>
<feature type="domain" description="G-protein coupled receptors family 1 profile" evidence="10">
    <location>
        <begin position="22"/>
        <end position="309"/>
    </location>
</feature>
<keyword evidence="8" id="KW-0844">Vision</keyword>
<evidence type="ECO:0000256" key="1">
    <source>
        <dbReference type="ARBA" id="ARBA00004141"/>
    </source>
</evidence>
<evidence type="ECO:0000256" key="5">
    <source>
        <dbReference type="ARBA" id="ARBA00023136"/>
    </source>
</evidence>
<dbReference type="Gene3D" id="1.20.1070.10">
    <property type="entry name" value="Rhodopsin 7-helix transmembrane proteins"/>
    <property type="match status" value="1"/>
</dbReference>
<dbReference type="SUPFAM" id="SSF81321">
    <property type="entry name" value="Family A G protein-coupled receptor-like"/>
    <property type="match status" value="1"/>
</dbReference>
<feature type="transmembrane region" description="Helical" evidence="9">
    <location>
        <begin position="90"/>
        <end position="109"/>
    </location>
</feature>
<accession>A0AAN4ZAD0</accession>
<dbReference type="PROSITE" id="PS50262">
    <property type="entry name" value="G_PROTEIN_RECEP_F1_2"/>
    <property type="match status" value="1"/>
</dbReference>
<dbReference type="GO" id="GO:0004930">
    <property type="term" value="F:G protein-coupled receptor activity"/>
    <property type="evidence" value="ECO:0007669"/>
    <property type="project" value="UniProtKB-KW"/>
</dbReference>
<evidence type="ECO:0000256" key="4">
    <source>
        <dbReference type="ARBA" id="ARBA00023040"/>
    </source>
</evidence>
<dbReference type="Proteomes" id="UP001328107">
    <property type="component" value="Unassembled WGS sequence"/>
</dbReference>
<keyword evidence="6" id="KW-0675">Receptor</keyword>
<evidence type="ECO:0000259" key="10">
    <source>
        <dbReference type="PROSITE" id="PS50262"/>
    </source>
</evidence>
<dbReference type="AlphaFoldDB" id="A0AAN4ZAD0"/>
<protein>
    <recommendedName>
        <fullName evidence="10">G-protein coupled receptors family 1 profile domain-containing protein</fullName>
    </recommendedName>
</protein>
<comment type="subcellular location">
    <subcellularLocation>
        <location evidence="1">Membrane</location>
        <topology evidence="1">Multi-pass membrane protein</topology>
    </subcellularLocation>
</comment>
<feature type="transmembrane region" description="Helical" evidence="9">
    <location>
        <begin position="197"/>
        <end position="221"/>
    </location>
</feature>
<sequence>TMPHHPTISIHLIIFCSAPILLNLISLIPLLRLKKGRRFADSPSLLPLLLLLFTDISLSALLLFPLYAIIIQQDVFDEWNCQFYGAGDMAFSLFEIGLATAIAFDRYIVTKNPKWGTWRSNLNYGKLLFIIFVLCVLWSGVPWTGYGEYSTFTDEEKVFCSLNWRQANPESLPSTSVPSLGIMGDKGSPLHENTHRYIAFLTATFLIFFLIPVCIAGAFYYSIIEHVDKLNSIENREENGNSPTEICTWAPRNHVSKVGLGCLLVSTLPFMSYGIVCLNPFKSKFDQLHVVITPVILSRISALLNPIFYVWLNPDIVGIEEKLLKKLQKKKSPPPNLRNYQTINLIADLPTMSFPILAPSAPRRQLPQIPPHLLSPRPSPTPAQYYAHFGDRLHPDAQLV</sequence>
<keyword evidence="4" id="KW-0297">G-protein coupled receptor</keyword>
<organism evidence="11 12">
    <name type="scientific">Pristionchus mayeri</name>
    <dbReference type="NCBI Taxonomy" id="1317129"/>
    <lineage>
        <taxon>Eukaryota</taxon>
        <taxon>Metazoa</taxon>
        <taxon>Ecdysozoa</taxon>
        <taxon>Nematoda</taxon>
        <taxon>Chromadorea</taxon>
        <taxon>Rhabditida</taxon>
        <taxon>Rhabditina</taxon>
        <taxon>Diplogasteromorpha</taxon>
        <taxon>Diplogasteroidea</taxon>
        <taxon>Neodiplogasteridae</taxon>
        <taxon>Pristionchus</taxon>
    </lineage>
</organism>
<dbReference type="GO" id="GO:0007601">
    <property type="term" value="P:visual perception"/>
    <property type="evidence" value="ECO:0007669"/>
    <property type="project" value="UniProtKB-KW"/>
</dbReference>
<evidence type="ECO:0000256" key="3">
    <source>
        <dbReference type="ARBA" id="ARBA00022989"/>
    </source>
</evidence>
<keyword evidence="8" id="KW-0716">Sensory transduction</keyword>
<evidence type="ECO:0000313" key="12">
    <source>
        <dbReference type="Proteomes" id="UP001328107"/>
    </source>
</evidence>
<dbReference type="Pfam" id="PF00001">
    <property type="entry name" value="7tm_1"/>
    <property type="match status" value="1"/>
</dbReference>
<keyword evidence="2 9" id="KW-0812">Transmembrane</keyword>
<evidence type="ECO:0000256" key="8">
    <source>
        <dbReference type="ARBA" id="ARBA00023305"/>
    </source>
</evidence>
<feature type="transmembrane region" description="Helical" evidence="9">
    <location>
        <begin position="258"/>
        <end position="276"/>
    </location>
</feature>
<evidence type="ECO:0000256" key="7">
    <source>
        <dbReference type="ARBA" id="ARBA00023224"/>
    </source>
</evidence>
<dbReference type="InterPro" id="IPR050125">
    <property type="entry name" value="GPCR_opsins"/>
</dbReference>
<feature type="transmembrane region" description="Helical" evidence="9">
    <location>
        <begin position="121"/>
        <end position="141"/>
    </location>
</feature>
<dbReference type="PRINTS" id="PR00237">
    <property type="entry name" value="GPCRRHODOPSN"/>
</dbReference>
<dbReference type="InterPro" id="IPR000276">
    <property type="entry name" value="GPCR_Rhodpsn"/>
</dbReference>